<dbReference type="InterPro" id="IPR029062">
    <property type="entry name" value="Class_I_gatase-like"/>
</dbReference>
<dbReference type="OrthoDB" id="92161at2759"/>
<feature type="domain" description="Glutamine amidotransferase" evidence="1">
    <location>
        <begin position="48"/>
        <end position="199"/>
    </location>
</feature>
<dbReference type="AlphaFoldDB" id="A0A2K0U012"/>
<proteinExistence type="predicted"/>
<name>A0A2K0U012_TRIHA</name>
<dbReference type="InterPro" id="IPR017926">
    <property type="entry name" value="GATASE"/>
</dbReference>
<dbReference type="PANTHER" id="PTHR42695">
    <property type="entry name" value="GLUTAMINE AMIDOTRANSFERASE YLR126C-RELATED"/>
    <property type="match status" value="1"/>
</dbReference>
<evidence type="ECO:0000313" key="3">
    <source>
        <dbReference type="Proteomes" id="UP000236290"/>
    </source>
</evidence>
<dbReference type="EMBL" id="MTYI01000138">
    <property type="protein sequence ID" value="PNP51120.1"/>
    <property type="molecule type" value="Genomic_DNA"/>
</dbReference>
<comment type="caution">
    <text evidence="2">The sequence shown here is derived from an EMBL/GenBank/DDBJ whole genome shotgun (WGS) entry which is preliminary data.</text>
</comment>
<accession>A0A2K0U012</accession>
<dbReference type="PROSITE" id="PS51273">
    <property type="entry name" value="GATASE_TYPE_1"/>
    <property type="match status" value="1"/>
</dbReference>
<gene>
    <name evidence="2" type="ORF">THARTR1_08182</name>
</gene>
<dbReference type="CDD" id="cd01741">
    <property type="entry name" value="GATase1_1"/>
    <property type="match status" value="1"/>
</dbReference>
<dbReference type="GO" id="GO:0005829">
    <property type="term" value="C:cytosol"/>
    <property type="evidence" value="ECO:0007669"/>
    <property type="project" value="TreeGrafter"/>
</dbReference>
<dbReference type="PANTHER" id="PTHR42695:SF5">
    <property type="entry name" value="GLUTAMINE AMIDOTRANSFERASE YLR126C-RELATED"/>
    <property type="match status" value="1"/>
</dbReference>
<sequence>MARVLRLAILECETTLPKARAARGSYGDIFEHLFRLGLEILGDAAADVQLQVSKWDVMNGKYPRIEDVDAIVMTGSYGTAFEDVPWIVALVDYVKHALASTDKKVVGICFGHQIIGRALGADVNHSPGGWELSVGSIALNEQGQKLLGSRSLELHQMHRDAVLTVPSGVTNLGSSATCPIQILYKPGRVLSFQGHPEFDEPINDELLNVERNTFGEEAFQDAIRRVDCPHDGVRLSSSIIEFFLDSGKWKEREESRL</sequence>
<reference evidence="2 3" key="1">
    <citation type="submission" date="2017-02" db="EMBL/GenBank/DDBJ databases">
        <title>Genomes of Trichoderma spp. with biocontrol activity.</title>
        <authorList>
            <person name="Gardiner D."/>
            <person name="Kazan K."/>
            <person name="Vos C."/>
            <person name="Harvey P."/>
        </authorList>
    </citation>
    <scope>NUCLEOTIDE SEQUENCE [LARGE SCALE GENOMIC DNA]</scope>
    <source>
        <strain evidence="2 3">Tr1</strain>
    </source>
</reference>
<dbReference type="Proteomes" id="UP000236290">
    <property type="component" value="Unassembled WGS sequence"/>
</dbReference>
<dbReference type="Pfam" id="PF00117">
    <property type="entry name" value="GATase"/>
    <property type="match status" value="1"/>
</dbReference>
<dbReference type="GO" id="GO:0005634">
    <property type="term" value="C:nucleus"/>
    <property type="evidence" value="ECO:0007669"/>
    <property type="project" value="TreeGrafter"/>
</dbReference>
<evidence type="ECO:0000313" key="2">
    <source>
        <dbReference type="EMBL" id="PNP51120.1"/>
    </source>
</evidence>
<dbReference type="SUPFAM" id="SSF52317">
    <property type="entry name" value="Class I glutamine amidotransferase-like"/>
    <property type="match status" value="1"/>
</dbReference>
<protein>
    <recommendedName>
        <fullName evidence="1">Glutamine amidotransferase domain-containing protein</fullName>
    </recommendedName>
</protein>
<dbReference type="Gene3D" id="3.40.50.880">
    <property type="match status" value="1"/>
</dbReference>
<evidence type="ECO:0000259" key="1">
    <source>
        <dbReference type="Pfam" id="PF00117"/>
    </source>
</evidence>
<organism evidence="2 3">
    <name type="scientific">Trichoderma harzianum</name>
    <name type="common">Hypocrea lixii</name>
    <dbReference type="NCBI Taxonomy" id="5544"/>
    <lineage>
        <taxon>Eukaryota</taxon>
        <taxon>Fungi</taxon>
        <taxon>Dikarya</taxon>
        <taxon>Ascomycota</taxon>
        <taxon>Pezizomycotina</taxon>
        <taxon>Sordariomycetes</taxon>
        <taxon>Hypocreomycetidae</taxon>
        <taxon>Hypocreales</taxon>
        <taxon>Hypocreaceae</taxon>
        <taxon>Trichoderma</taxon>
    </lineage>
</organism>
<dbReference type="InterPro" id="IPR044992">
    <property type="entry name" value="ChyE-like"/>
</dbReference>